<evidence type="ECO:0000313" key="1">
    <source>
        <dbReference type="EMBL" id="CAG8662197.1"/>
    </source>
</evidence>
<dbReference type="EMBL" id="CAJVPT010022850">
    <property type="protein sequence ID" value="CAG8662197.1"/>
    <property type="molecule type" value="Genomic_DNA"/>
</dbReference>
<feature type="non-terminal residue" evidence="1">
    <location>
        <position position="767"/>
    </location>
</feature>
<sequence>MNSKVSEAWEKEYKLPCNSSQKSFLPLVLPLTDQPCASFSRMDENEKIGLNCWTVGTSAKDAILIKIRPNKNVHDLKRAIWKAQELKSFEKLSSLSLMKVDLDFQVSNDQANHLDENSVMEARFPLSNYWSSQPPSDRIHVVVRTNVAPAKTPPRKQYQYEITPSKDEVTRRTERLEPSTKDRIVKLLKNGVELPRWRLQHGPEEMCEWVDRLELPALKPNSPFPSLLLHKLGKMTHDKHLSEHLVTILDHLEIPGRLIPLPQENITETLNRNQVDGEIVEEHKRQWLLVQVVPEQLLGADIFEGYLHALGRPSFDDLHEYISNEKLNIYNLLREDKIFCVLDEAQSLTHKFENCFRSDKDRTVPRPILRELINTWGKKVYVVICGTGISMQKMKNATNSAIVKLDEKLPPWTDVGAFDTKESQTLYLAQYLPSNYMNSLLAERLEYWLCGRYRFTTTYLQFLLKNGLGSPHSVLNEYILAVTNREVAEEGLPQESPLRSGLKSEIKERMSGQEADFISLQKKFDEEPSFKHTFTSFFYECLLTGKMRSVGGESGDLLVELGISRFKQSGPEQAREAETTERIMILKLCDFFETLKMTMESHLIHELGASNPSSRGIAFEPFGAFLLARAFSSPRPLSEVFDFLENCTIQDEPAELVTLRKIDGQFKCTRLDIKSDMQSQNIGRSPSDPEAMLEWLEDPKGVAFCFPPNTVGPDLVLVLRLTRTNTVLRVVVQFKNTANLSGTARAKETRELRESRIATTIAHHRLE</sequence>
<keyword evidence="2" id="KW-1185">Reference proteome</keyword>
<proteinExistence type="predicted"/>
<name>A0ACA9NK03_9GLOM</name>
<accession>A0ACA9NK03</accession>
<reference evidence="1" key="1">
    <citation type="submission" date="2021-06" db="EMBL/GenBank/DDBJ databases">
        <authorList>
            <person name="Kallberg Y."/>
            <person name="Tangrot J."/>
            <person name="Rosling A."/>
        </authorList>
    </citation>
    <scope>NUCLEOTIDE SEQUENCE</scope>
    <source>
        <strain evidence="1">CL356</strain>
    </source>
</reference>
<gene>
    <name evidence="1" type="ORF">ACOLOM_LOCUS8632</name>
</gene>
<evidence type="ECO:0000313" key="2">
    <source>
        <dbReference type="Proteomes" id="UP000789525"/>
    </source>
</evidence>
<comment type="caution">
    <text evidence="1">The sequence shown here is derived from an EMBL/GenBank/DDBJ whole genome shotgun (WGS) entry which is preliminary data.</text>
</comment>
<protein>
    <submittedName>
        <fullName evidence="1">12927_t:CDS:1</fullName>
    </submittedName>
</protein>
<organism evidence="1 2">
    <name type="scientific">Acaulospora colombiana</name>
    <dbReference type="NCBI Taxonomy" id="27376"/>
    <lineage>
        <taxon>Eukaryota</taxon>
        <taxon>Fungi</taxon>
        <taxon>Fungi incertae sedis</taxon>
        <taxon>Mucoromycota</taxon>
        <taxon>Glomeromycotina</taxon>
        <taxon>Glomeromycetes</taxon>
        <taxon>Diversisporales</taxon>
        <taxon>Acaulosporaceae</taxon>
        <taxon>Acaulospora</taxon>
    </lineage>
</organism>
<dbReference type="Proteomes" id="UP000789525">
    <property type="component" value="Unassembled WGS sequence"/>
</dbReference>